<dbReference type="EMBL" id="CP036273">
    <property type="protein sequence ID" value="QDU18768.1"/>
    <property type="molecule type" value="Genomic_DNA"/>
</dbReference>
<evidence type="ECO:0000256" key="2">
    <source>
        <dbReference type="ARBA" id="ARBA00022963"/>
    </source>
</evidence>
<accession>A0A517XMN2</accession>
<keyword evidence="7" id="KW-1185">Reference proteome</keyword>
<gene>
    <name evidence="6" type="ORF">ETAA1_06640</name>
</gene>
<dbReference type="KEGG" id="uli:ETAA1_06640"/>
<organism evidence="6 7">
    <name type="scientific">Urbifossiella limnaea</name>
    <dbReference type="NCBI Taxonomy" id="2528023"/>
    <lineage>
        <taxon>Bacteria</taxon>
        <taxon>Pseudomonadati</taxon>
        <taxon>Planctomycetota</taxon>
        <taxon>Planctomycetia</taxon>
        <taxon>Gemmatales</taxon>
        <taxon>Gemmataceae</taxon>
        <taxon>Urbifossiella</taxon>
    </lineage>
</organism>
<dbReference type="RefSeq" id="WP_202920631.1">
    <property type="nucleotide sequence ID" value="NZ_CP036273.1"/>
</dbReference>
<dbReference type="PANTHER" id="PTHR14226">
    <property type="entry name" value="NEUROPATHY TARGET ESTERASE/SWISS CHEESE D.MELANOGASTER"/>
    <property type="match status" value="1"/>
</dbReference>
<dbReference type="PROSITE" id="PS51257">
    <property type="entry name" value="PROKAR_LIPOPROTEIN"/>
    <property type="match status" value="1"/>
</dbReference>
<feature type="active site" description="Proton acceptor" evidence="4">
    <location>
        <position position="259"/>
    </location>
</feature>
<dbReference type="GO" id="GO:0016787">
    <property type="term" value="F:hydrolase activity"/>
    <property type="evidence" value="ECO:0007669"/>
    <property type="project" value="UniProtKB-UniRule"/>
</dbReference>
<evidence type="ECO:0000313" key="7">
    <source>
        <dbReference type="Proteomes" id="UP000319576"/>
    </source>
</evidence>
<dbReference type="InterPro" id="IPR016035">
    <property type="entry name" value="Acyl_Trfase/lysoPLipase"/>
</dbReference>
<name>A0A517XMN2_9BACT</name>
<keyword evidence="2 4" id="KW-0442">Lipid degradation</keyword>
<keyword evidence="1 4" id="KW-0378">Hydrolase</keyword>
<dbReference type="SUPFAM" id="SSF52151">
    <property type="entry name" value="FabD/lysophospholipase-like"/>
    <property type="match status" value="1"/>
</dbReference>
<dbReference type="Pfam" id="PF01734">
    <property type="entry name" value="Patatin"/>
    <property type="match status" value="1"/>
</dbReference>
<evidence type="ECO:0000256" key="4">
    <source>
        <dbReference type="PROSITE-ProRule" id="PRU01161"/>
    </source>
</evidence>
<dbReference type="GO" id="GO:0016042">
    <property type="term" value="P:lipid catabolic process"/>
    <property type="evidence" value="ECO:0007669"/>
    <property type="project" value="UniProtKB-UniRule"/>
</dbReference>
<sequence length="438" mass="45997">MPRLALLLLVLSAVGCGTVRDRLGPPTPTRAGLNARDVIDPPAQAEADAALQSGDLTRVAADVRTRLAATADPGRPPRHVLCLSGGGSFGAYSAGVLCGWTDAGTRPEFDVVTGISTGSLIAPLAFLGPKYDADVRRFYTDIRTRDIYVTRVVRGLLSESLADTRPLAKKLDEVITPGLVAEIAEEHRKGRRLYVGTTELEGKRFVVWDIGAIACRADHGATDLIKRILLGSSAIPGFFPPSKIAVTVDGRPFVEKHGDGGVSQAIFFRPPLPDAGPAAAAPLAGTTVWCVVAGKLYADPEPIKPRALAIAGGSVGAVIYAQTRGDLQRIFTLCTLTGMNYRLTAIPEDFDAPKSSAEFERGPMTRMFDEGYRLARTGEAWRLAPPGLGPRESPLTRSGTALTALPPLGGSVPTVPGPPGVLAPGPLAIPAPPGVLMK</sequence>
<feature type="active site" description="Nucleophile" evidence="4">
    <location>
        <position position="116"/>
    </location>
</feature>
<proteinExistence type="predicted"/>
<dbReference type="Gene3D" id="3.40.1090.10">
    <property type="entry name" value="Cytosolic phospholipase A2 catalytic domain"/>
    <property type="match status" value="1"/>
</dbReference>
<feature type="short sequence motif" description="GXSXG" evidence="4">
    <location>
        <begin position="114"/>
        <end position="118"/>
    </location>
</feature>
<keyword evidence="3 4" id="KW-0443">Lipid metabolism</keyword>
<evidence type="ECO:0000256" key="1">
    <source>
        <dbReference type="ARBA" id="ARBA00022801"/>
    </source>
</evidence>
<dbReference type="Proteomes" id="UP000319576">
    <property type="component" value="Chromosome"/>
</dbReference>
<dbReference type="InterPro" id="IPR050301">
    <property type="entry name" value="NTE"/>
</dbReference>
<feature type="short sequence motif" description="GXGXXG" evidence="4">
    <location>
        <begin position="85"/>
        <end position="90"/>
    </location>
</feature>
<dbReference type="PROSITE" id="PS51635">
    <property type="entry name" value="PNPLA"/>
    <property type="match status" value="1"/>
</dbReference>
<evidence type="ECO:0000259" key="5">
    <source>
        <dbReference type="PROSITE" id="PS51635"/>
    </source>
</evidence>
<evidence type="ECO:0000313" key="6">
    <source>
        <dbReference type="EMBL" id="QDU18768.1"/>
    </source>
</evidence>
<dbReference type="InterPro" id="IPR002641">
    <property type="entry name" value="PNPLA_dom"/>
</dbReference>
<feature type="short sequence motif" description="DGA/G" evidence="4">
    <location>
        <begin position="259"/>
        <end position="261"/>
    </location>
</feature>
<evidence type="ECO:0000256" key="3">
    <source>
        <dbReference type="ARBA" id="ARBA00023098"/>
    </source>
</evidence>
<reference evidence="6 7" key="1">
    <citation type="submission" date="2019-02" db="EMBL/GenBank/DDBJ databases">
        <title>Deep-cultivation of Planctomycetes and their phenomic and genomic characterization uncovers novel biology.</title>
        <authorList>
            <person name="Wiegand S."/>
            <person name="Jogler M."/>
            <person name="Boedeker C."/>
            <person name="Pinto D."/>
            <person name="Vollmers J."/>
            <person name="Rivas-Marin E."/>
            <person name="Kohn T."/>
            <person name="Peeters S.H."/>
            <person name="Heuer A."/>
            <person name="Rast P."/>
            <person name="Oberbeckmann S."/>
            <person name="Bunk B."/>
            <person name="Jeske O."/>
            <person name="Meyerdierks A."/>
            <person name="Storesund J.E."/>
            <person name="Kallscheuer N."/>
            <person name="Luecker S."/>
            <person name="Lage O.M."/>
            <person name="Pohl T."/>
            <person name="Merkel B.J."/>
            <person name="Hornburger P."/>
            <person name="Mueller R.-W."/>
            <person name="Bruemmer F."/>
            <person name="Labrenz M."/>
            <person name="Spormann A.M."/>
            <person name="Op den Camp H."/>
            <person name="Overmann J."/>
            <person name="Amann R."/>
            <person name="Jetten M.S.M."/>
            <person name="Mascher T."/>
            <person name="Medema M.H."/>
            <person name="Devos D.P."/>
            <person name="Kaster A.-K."/>
            <person name="Ovreas L."/>
            <person name="Rohde M."/>
            <person name="Galperin M.Y."/>
            <person name="Jogler C."/>
        </authorList>
    </citation>
    <scope>NUCLEOTIDE SEQUENCE [LARGE SCALE GENOMIC DNA]</scope>
    <source>
        <strain evidence="6 7">ETA_A1</strain>
    </source>
</reference>
<dbReference type="PANTHER" id="PTHR14226:SF74">
    <property type="entry name" value="BLR4684 PROTEIN"/>
    <property type="match status" value="1"/>
</dbReference>
<feature type="domain" description="PNPLA" evidence="5">
    <location>
        <begin position="81"/>
        <end position="272"/>
    </location>
</feature>
<dbReference type="AlphaFoldDB" id="A0A517XMN2"/>
<protein>
    <submittedName>
        <fullName evidence="6">Patatin-like phospholipase</fullName>
    </submittedName>
</protein>